<evidence type="ECO:0000313" key="1">
    <source>
        <dbReference type="EMBL" id="MDJ1496814.1"/>
    </source>
</evidence>
<sequence length="294" mass="34434">MNNKKEANRYDKIFKENLEAVTLSMIEKVLRIDVANYEKIPLDLQRTLERKPDQLIKITDTQGDTFLLQLEFQLVDEARMVDRMFEYKALIWRKYQLPIRQYVLFLSDTVPTMPTHIEQHGLVFFFDLVRLSQIDYQLFLSSDKADEVVFAVLANFGNMEPEKAASQILDRLTQVSPTPLELNRHLQQLRILANLRKLSPFIEQIMESITNYIKEEDDYFFKKGERIGEQKGRQEGLLEGLQEGEQKGKQKGKQEGKQEAILKFLKDGLLTTKQLASYFDVTEEFVEDLRKSLD</sequence>
<name>A0ABT7CSU7_9BACT</name>
<evidence type="ECO:0008006" key="3">
    <source>
        <dbReference type="Google" id="ProtNLM"/>
    </source>
</evidence>
<dbReference type="PANTHER" id="PTHR34613:SF1">
    <property type="entry name" value="SLL6017 PROTEIN"/>
    <property type="match status" value="1"/>
</dbReference>
<gene>
    <name evidence="1" type="ORF">QNI19_28020</name>
</gene>
<protein>
    <recommendedName>
        <fullName evidence="3">Rpn family recombination-promoting nuclease/putative transposase</fullName>
    </recommendedName>
</protein>
<dbReference type="PANTHER" id="PTHR34613">
    <property type="entry name" value="SLL0800 PROTEIN"/>
    <property type="match status" value="1"/>
</dbReference>
<accession>A0ABT7CSU7</accession>
<organism evidence="1 2">
    <name type="scientific">Xanthocytophaga flava</name>
    <dbReference type="NCBI Taxonomy" id="3048013"/>
    <lineage>
        <taxon>Bacteria</taxon>
        <taxon>Pseudomonadati</taxon>
        <taxon>Bacteroidota</taxon>
        <taxon>Cytophagia</taxon>
        <taxon>Cytophagales</taxon>
        <taxon>Rhodocytophagaceae</taxon>
        <taxon>Xanthocytophaga</taxon>
    </lineage>
</organism>
<dbReference type="RefSeq" id="WP_314001889.1">
    <property type="nucleotide sequence ID" value="NZ_JASJOT010000026.1"/>
</dbReference>
<comment type="caution">
    <text evidence="1">The sequence shown here is derived from an EMBL/GenBank/DDBJ whole genome shotgun (WGS) entry which is preliminary data.</text>
</comment>
<proteinExistence type="predicted"/>
<keyword evidence="2" id="KW-1185">Reference proteome</keyword>
<reference evidence="1 2" key="1">
    <citation type="submission" date="2023-05" db="EMBL/GenBank/DDBJ databases">
        <authorList>
            <person name="Zhang X."/>
        </authorList>
    </citation>
    <scope>NUCLEOTIDE SEQUENCE [LARGE SCALE GENOMIC DNA]</scope>
    <source>
        <strain evidence="1 2">DM2B3-1</strain>
    </source>
</reference>
<dbReference type="EMBL" id="JASJOT010000026">
    <property type="protein sequence ID" value="MDJ1496814.1"/>
    <property type="molecule type" value="Genomic_DNA"/>
</dbReference>
<evidence type="ECO:0000313" key="2">
    <source>
        <dbReference type="Proteomes" id="UP001228581"/>
    </source>
</evidence>
<dbReference type="Proteomes" id="UP001228581">
    <property type="component" value="Unassembled WGS sequence"/>
</dbReference>